<dbReference type="OrthoDB" id="4832961at2"/>
<proteinExistence type="inferred from homology"/>
<feature type="compositionally biased region" description="Polar residues" evidence="7">
    <location>
        <begin position="155"/>
        <end position="167"/>
    </location>
</feature>
<feature type="domain" description="ABC3 transporter permease C-terminal" evidence="9">
    <location>
        <begin position="336"/>
        <end position="481"/>
    </location>
</feature>
<organism evidence="11 12">
    <name type="scientific">Microbacterium mangrovi</name>
    <dbReference type="NCBI Taxonomy" id="1348253"/>
    <lineage>
        <taxon>Bacteria</taxon>
        <taxon>Bacillati</taxon>
        <taxon>Actinomycetota</taxon>
        <taxon>Actinomycetes</taxon>
        <taxon>Micrococcales</taxon>
        <taxon>Microbacteriaceae</taxon>
        <taxon>Microbacterium</taxon>
    </lineage>
</organism>
<evidence type="ECO:0000313" key="12">
    <source>
        <dbReference type="Proteomes" id="UP000031030"/>
    </source>
</evidence>
<keyword evidence="5 8" id="KW-0472">Membrane</keyword>
<feature type="transmembrane region" description="Helical" evidence="8">
    <location>
        <begin position="451"/>
        <end position="471"/>
    </location>
</feature>
<evidence type="ECO:0000256" key="8">
    <source>
        <dbReference type="SAM" id="Phobius"/>
    </source>
</evidence>
<dbReference type="Pfam" id="PF02687">
    <property type="entry name" value="FtsX"/>
    <property type="match status" value="1"/>
</dbReference>
<evidence type="ECO:0000256" key="6">
    <source>
        <dbReference type="ARBA" id="ARBA00038076"/>
    </source>
</evidence>
<dbReference type="STRING" id="1348253.LK09_05805"/>
<reference evidence="11 12" key="1">
    <citation type="submission" date="2014-11" db="EMBL/GenBank/DDBJ databases">
        <title>Genome sequence of Microbacterium mangrovi MUSC 115(T).</title>
        <authorList>
            <person name="Lee L.-H."/>
        </authorList>
    </citation>
    <scope>NUCLEOTIDE SEQUENCE [LARGE SCALE GENOMIC DNA]</scope>
    <source>
        <strain evidence="11 12">MUSC 115</strain>
    </source>
</reference>
<feature type="transmembrane region" description="Helical" evidence="8">
    <location>
        <begin position="20"/>
        <end position="41"/>
    </location>
</feature>
<feature type="domain" description="MacB-like periplasmic core" evidence="10">
    <location>
        <begin position="17"/>
        <end position="301"/>
    </location>
</feature>
<comment type="caution">
    <text evidence="11">The sequence shown here is derived from an EMBL/GenBank/DDBJ whole genome shotgun (WGS) entry which is preliminary data.</text>
</comment>
<evidence type="ECO:0000256" key="7">
    <source>
        <dbReference type="SAM" id="MobiDB-lite"/>
    </source>
</evidence>
<feature type="transmembrane region" description="Helical" evidence="8">
    <location>
        <begin position="332"/>
        <end position="351"/>
    </location>
</feature>
<dbReference type="PANTHER" id="PTHR30572:SF4">
    <property type="entry name" value="ABC TRANSPORTER PERMEASE YTRF"/>
    <property type="match status" value="1"/>
</dbReference>
<comment type="subcellular location">
    <subcellularLocation>
        <location evidence="1">Cell membrane</location>
        <topology evidence="1">Multi-pass membrane protein</topology>
    </subcellularLocation>
</comment>
<comment type="similarity">
    <text evidence="6">Belongs to the ABC-4 integral membrane protein family.</text>
</comment>
<evidence type="ECO:0000256" key="5">
    <source>
        <dbReference type="ARBA" id="ARBA00023136"/>
    </source>
</evidence>
<dbReference type="GO" id="GO:0005886">
    <property type="term" value="C:plasma membrane"/>
    <property type="evidence" value="ECO:0007669"/>
    <property type="project" value="UniProtKB-SubCell"/>
</dbReference>
<evidence type="ECO:0000259" key="10">
    <source>
        <dbReference type="Pfam" id="PF12704"/>
    </source>
</evidence>
<evidence type="ECO:0000256" key="4">
    <source>
        <dbReference type="ARBA" id="ARBA00022989"/>
    </source>
</evidence>
<keyword evidence="2" id="KW-1003">Cell membrane</keyword>
<evidence type="ECO:0000313" key="11">
    <source>
        <dbReference type="EMBL" id="KHK98501.1"/>
    </source>
</evidence>
<feature type="compositionally biased region" description="Polar residues" evidence="7">
    <location>
        <begin position="94"/>
        <end position="112"/>
    </location>
</feature>
<gene>
    <name evidence="11" type="ORF">LK09_05805</name>
</gene>
<sequence>MYWTYLRRELGGRRKQTVIVAAGLAIAIALVVVVTSLTAGVRDAQKATLQSVYGVGTDLTVTGAAQTPGSGGTGGQRFDFRQGAGSSSGGTTTVNQSRLTTEPGRSTLSSATVKKVAAVEGVSGVSSSLSLRNVTFNGQLPTRSGQNGGYGQAGSAPQQGDTSQSQGGPDGAGGSSFNVDSFTVLGIDTTNTTVGPLTSVKVSSGRQLTSADASADVAVVDATYAKSNSLTVGGTIDVGGTKMKIVGIVASSSASADTASNVYIPLAVAQKLAGTGSVVSTIYVTASSAADITAVQKAIETAVPKATVSSQADLAATVSSSLSGAASLITNLGTWLAIVVLLVAVVLAVLFTSSGVARRTREFGTLKAIGWSNRRVVGQVAGESVIQSIIGGLVGLVLGLAAVITINVIAPTVSSGSSPAGAGPGGGPGGGFTRLAQAAASEITLHAPVTVWILAAAVGLAVLAGLIAGAFGGWRAARLSPAEALRAVS</sequence>
<dbReference type="EMBL" id="JTDK01000006">
    <property type="protein sequence ID" value="KHK98501.1"/>
    <property type="molecule type" value="Genomic_DNA"/>
</dbReference>
<dbReference type="InterPro" id="IPR050250">
    <property type="entry name" value="Macrolide_Exporter_MacB"/>
</dbReference>
<dbReference type="PANTHER" id="PTHR30572">
    <property type="entry name" value="MEMBRANE COMPONENT OF TRANSPORTER-RELATED"/>
    <property type="match status" value="1"/>
</dbReference>
<evidence type="ECO:0000256" key="1">
    <source>
        <dbReference type="ARBA" id="ARBA00004651"/>
    </source>
</evidence>
<feature type="region of interest" description="Disordered" evidence="7">
    <location>
        <begin position="137"/>
        <end position="175"/>
    </location>
</feature>
<dbReference type="Proteomes" id="UP000031030">
    <property type="component" value="Unassembled WGS sequence"/>
</dbReference>
<accession>A0A0B2AA39</accession>
<evidence type="ECO:0000256" key="2">
    <source>
        <dbReference type="ARBA" id="ARBA00022475"/>
    </source>
</evidence>
<dbReference type="AlphaFoldDB" id="A0A0B2AA39"/>
<feature type="transmembrane region" description="Helical" evidence="8">
    <location>
        <begin position="389"/>
        <end position="410"/>
    </location>
</feature>
<dbReference type="InterPro" id="IPR025857">
    <property type="entry name" value="MacB_PCD"/>
</dbReference>
<keyword evidence="12" id="KW-1185">Reference proteome</keyword>
<evidence type="ECO:0000259" key="9">
    <source>
        <dbReference type="Pfam" id="PF02687"/>
    </source>
</evidence>
<dbReference type="Pfam" id="PF12704">
    <property type="entry name" value="MacB_PCD"/>
    <property type="match status" value="1"/>
</dbReference>
<protein>
    <submittedName>
        <fullName evidence="11">Membrane protein</fullName>
    </submittedName>
</protein>
<dbReference type="GO" id="GO:0022857">
    <property type="term" value="F:transmembrane transporter activity"/>
    <property type="evidence" value="ECO:0007669"/>
    <property type="project" value="TreeGrafter"/>
</dbReference>
<dbReference type="RefSeq" id="WP_039397068.1">
    <property type="nucleotide sequence ID" value="NZ_JTDK01000006.1"/>
</dbReference>
<name>A0A0B2AA39_9MICO</name>
<keyword evidence="3 8" id="KW-0812">Transmembrane</keyword>
<dbReference type="InterPro" id="IPR003838">
    <property type="entry name" value="ABC3_permease_C"/>
</dbReference>
<feature type="region of interest" description="Disordered" evidence="7">
    <location>
        <begin position="64"/>
        <end position="113"/>
    </location>
</feature>
<keyword evidence="4 8" id="KW-1133">Transmembrane helix</keyword>
<evidence type="ECO:0000256" key="3">
    <source>
        <dbReference type="ARBA" id="ARBA00022692"/>
    </source>
</evidence>